<comment type="caution">
    <text evidence="4">The sequence shown here is derived from an EMBL/GenBank/DDBJ whole genome shotgun (WGS) entry which is preliminary data.</text>
</comment>
<evidence type="ECO:0000313" key="5">
    <source>
        <dbReference type="Proteomes" id="UP000051451"/>
    </source>
</evidence>
<dbReference type="InterPro" id="IPR009459">
    <property type="entry name" value="MucBP_dom"/>
</dbReference>
<keyword evidence="5" id="KW-1185">Reference proteome</keyword>
<gene>
    <name evidence="4" type="ORF">FC89_GL000492</name>
</gene>
<keyword evidence="1" id="KW-0677">Repeat</keyword>
<protein>
    <recommendedName>
        <fullName evidence="3">MucBP domain-containing protein</fullName>
    </recommendedName>
</protein>
<proteinExistence type="predicted"/>
<organism evidence="4 5">
    <name type="scientific">Liquorilactobacillus ghanensis DSM 18630</name>
    <dbReference type="NCBI Taxonomy" id="1423750"/>
    <lineage>
        <taxon>Bacteria</taxon>
        <taxon>Bacillati</taxon>
        <taxon>Bacillota</taxon>
        <taxon>Bacilli</taxon>
        <taxon>Lactobacillales</taxon>
        <taxon>Lactobacillaceae</taxon>
        <taxon>Liquorilactobacillus</taxon>
    </lineage>
</organism>
<evidence type="ECO:0000256" key="2">
    <source>
        <dbReference type="SAM" id="MobiDB-lite"/>
    </source>
</evidence>
<feature type="domain" description="MucBP" evidence="3">
    <location>
        <begin position="145"/>
        <end position="207"/>
    </location>
</feature>
<dbReference type="EMBL" id="AZGB01000011">
    <property type="protein sequence ID" value="KRM06793.1"/>
    <property type="molecule type" value="Genomic_DNA"/>
</dbReference>
<sequence length="365" mass="42304">MKSILSVSDFLKKVFRVLKKDKQSITNELQLATKLTPPSSTTEMPANDSKKAKVNDVKSEVISQPKRHYTQKKQNAVMLLIYQNEQQDDIARPQLISGLLGEQIQFRLRKLTNYTLINIKGFTNHFFTQYAIMIFIYRKQDGAPIRISFKDYDLGTLLQPTQLLKGKIGETYQIFSPEIKNFNLQTVSGKIKGFFSTQVQQITLYYRHHDWESVEKSDIAFVLLKDTACFAEIDAASPVLMLRAGTVWQTFSRITKYSQESWYNLGAFWIKYQPESMTIQKKYRNLATDAAPILLGETTPIRQKASVNFTDNRSVHYFDYPNGQWIGKIADKTAVTLTRQIKIDQVIWYELADYGWLPSYYIEFN</sequence>
<feature type="domain" description="MucBP" evidence="3">
    <location>
        <begin position="82"/>
        <end position="131"/>
    </location>
</feature>
<name>A0A0R1VV29_9LACO</name>
<dbReference type="Gene3D" id="3.10.20.320">
    <property type="entry name" value="Putative peptidoglycan bound protein (lpxtg motif)"/>
    <property type="match status" value="1"/>
</dbReference>
<evidence type="ECO:0000259" key="3">
    <source>
        <dbReference type="Pfam" id="PF06458"/>
    </source>
</evidence>
<accession>A0A0R1VV29</accession>
<dbReference type="AlphaFoldDB" id="A0A0R1VV29"/>
<dbReference type="Pfam" id="PF06458">
    <property type="entry name" value="MucBP"/>
    <property type="match status" value="2"/>
</dbReference>
<dbReference type="PATRIC" id="fig|1423750.3.peg.505"/>
<feature type="region of interest" description="Disordered" evidence="2">
    <location>
        <begin position="36"/>
        <end position="56"/>
    </location>
</feature>
<dbReference type="Proteomes" id="UP000051451">
    <property type="component" value="Unassembled WGS sequence"/>
</dbReference>
<dbReference type="STRING" id="1423750.FC89_GL000492"/>
<reference evidence="4 5" key="1">
    <citation type="journal article" date="2015" name="Genome Announc.">
        <title>Expanding the biotechnology potential of lactobacilli through comparative genomics of 213 strains and associated genera.</title>
        <authorList>
            <person name="Sun Z."/>
            <person name="Harris H.M."/>
            <person name="McCann A."/>
            <person name="Guo C."/>
            <person name="Argimon S."/>
            <person name="Zhang W."/>
            <person name="Yang X."/>
            <person name="Jeffery I.B."/>
            <person name="Cooney J.C."/>
            <person name="Kagawa T.F."/>
            <person name="Liu W."/>
            <person name="Song Y."/>
            <person name="Salvetti E."/>
            <person name="Wrobel A."/>
            <person name="Rasinkangas P."/>
            <person name="Parkhill J."/>
            <person name="Rea M.C."/>
            <person name="O'Sullivan O."/>
            <person name="Ritari J."/>
            <person name="Douillard F.P."/>
            <person name="Paul Ross R."/>
            <person name="Yang R."/>
            <person name="Briner A.E."/>
            <person name="Felis G.E."/>
            <person name="de Vos W.M."/>
            <person name="Barrangou R."/>
            <person name="Klaenhammer T.R."/>
            <person name="Caufield P.W."/>
            <person name="Cui Y."/>
            <person name="Zhang H."/>
            <person name="O'Toole P.W."/>
        </authorList>
    </citation>
    <scope>NUCLEOTIDE SEQUENCE [LARGE SCALE GENOMIC DNA]</scope>
    <source>
        <strain evidence="4 5">DSM 18630</strain>
    </source>
</reference>
<evidence type="ECO:0000256" key="1">
    <source>
        <dbReference type="ARBA" id="ARBA00022737"/>
    </source>
</evidence>
<evidence type="ECO:0000313" key="4">
    <source>
        <dbReference type="EMBL" id="KRM06793.1"/>
    </source>
</evidence>